<keyword evidence="1" id="KW-0346">Stress response</keyword>
<dbReference type="GO" id="GO:0009408">
    <property type="term" value="P:response to heat"/>
    <property type="evidence" value="ECO:0007669"/>
    <property type="project" value="InterPro"/>
</dbReference>
<dbReference type="PROSITE" id="PS01031">
    <property type="entry name" value="SHSP"/>
    <property type="match status" value="1"/>
</dbReference>
<evidence type="ECO:0000313" key="6">
    <source>
        <dbReference type="EMBL" id="HDK38252.1"/>
    </source>
</evidence>
<dbReference type="Proteomes" id="UP000885822">
    <property type="component" value="Unassembled WGS sequence"/>
</dbReference>
<reference evidence="6" key="1">
    <citation type="journal article" date="2020" name="mSystems">
        <title>Genome- and Community-Level Interaction Insights into Carbon Utilization and Element Cycling Functions of Hydrothermarchaeota in Hydrothermal Sediment.</title>
        <authorList>
            <person name="Zhou Z."/>
            <person name="Liu Y."/>
            <person name="Xu W."/>
            <person name="Pan J."/>
            <person name="Luo Z.H."/>
            <person name="Li M."/>
        </authorList>
    </citation>
    <scope>NUCLEOTIDE SEQUENCE [LARGE SCALE GENOMIC DNA]</scope>
    <source>
        <strain evidence="6">HyVt-26</strain>
    </source>
</reference>
<dbReference type="InterPro" id="IPR002068">
    <property type="entry name" value="A-crystallin/Hsp20_dom"/>
</dbReference>
<name>A0A831K406_9GAMM</name>
<evidence type="ECO:0000256" key="2">
    <source>
        <dbReference type="PROSITE-ProRule" id="PRU00285"/>
    </source>
</evidence>
<dbReference type="InterPro" id="IPR008978">
    <property type="entry name" value="HSP20-like_chaperone"/>
</dbReference>
<gene>
    <name evidence="6" type="ORF">ENG92_04470</name>
</gene>
<feature type="compositionally biased region" description="Basic and acidic residues" evidence="4">
    <location>
        <begin position="1"/>
        <end position="13"/>
    </location>
</feature>
<evidence type="ECO:0000256" key="4">
    <source>
        <dbReference type="SAM" id="MobiDB-lite"/>
    </source>
</evidence>
<organism evidence="6">
    <name type="scientific">Thiolapillus brandeum</name>
    <dbReference type="NCBI Taxonomy" id="1076588"/>
    <lineage>
        <taxon>Bacteria</taxon>
        <taxon>Pseudomonadati</taxon>
        <taxon>Pseudomonadota</taxon>
        <taxon>Gammaproteobacteria</taxon>
        <taxon>Chromatiales</taxon>
        <taxon>Sedimenticolaceae</taxon>
        <taxon>Thiolapillus</taxon>
    </lineage>
</organism>
<comment type="similarity">
    <text evidence="2 3">Belongs to the small heat shock protein (HSP20) family.</text>
</comment>
<feature type="region of interest" description="Disordered" evidence="4">
    <location>
        <begin position="1"/>
        <end position="27"/>
    </location>
</feature>
<dbReference type="InterPro" id="IPR044587">
    <property type="entry name" value="HSP21-like"/>
</dbReference>
<evidence type="ECO:0000256" key="3">
    <source>
        <dbReference type="RuleBase" id="RU003616"/>
    </source>
</evidence>
<dbReference type="PANTHER" id="PTHR46733">
    <property type="entry name" value="26.5 KDA HEAT SHOCK PROTEIN, MITOCHONDRIAL"/>
    <property type="match status" value="1"/>
</dbReference>
<sequence length="132" mass="14683">MTDKSEMVKKSDTEVQPAMKQAEPSIRPAVDIFEDEGGITLHADMPGISKDRLNVKVEGDVLTIEGDAEIPMPEGMQPLYADIRATHYQRSFTLGGEMDTEKVEASLKHGVLTLRIPKREEHKPKKIEVQVG</sequence>
<dbReference type="EMBL" id="DRCV01000197">
    <property type="protein sequence ID" value="HDK38252.1"/>
    <property type="molecule type" value="Genomic_DNA"/>
</dbReference>
<dbReference type="Gene3D" id="2.60.40.790">
    <property type="match status" value="1"/>
</dbReference>
<protein>
    <submittedName>
        <fullName evidence="6">Hsp20/alpha crystallin family protein</fullName>
    </submittedName>
</protein>
<dbReference type="AlphaFoldDB" id="A0A831K406"/>
<dbReference type="PANTHER" id="PTHR46733:SF4">
    <property type="entry name" value="HEAT SHOCK PROTEIN 21, CHLOROPLASTIC"/>
    <property type="match status" value="1"/>
</dbReference>
<evidence type="ECO:0000259" key="5">
    <source>
        <dbReference type="PROSITE" id="PS01031"/>
    </source>
</evidence>
<dbReference type="Pfam" id="PF00011">
    <property type="entry name" value="HSP20"/>
    <property type="match status" value="1"/>
</dbReference>
<feature type="domain" description="SHSP" evidence="5">
    <location>
        <begin position="21"/>
        <end position="132"/>
    </location>
</feature>
<dbReference type="SUPFAM" id="SSF49764">
    <property type="entry name" value="HSP20-like chaperones"/>
    <property type="match status" value="1"/>
</dbReference>
<evidence type="ECO:0000256" key="1">
    <source>
        <dbReference type="ARBA" id="ARBA00023016"/>
    </source>
</evidence>
<proteinExistence type="inferred from homology"/>
<dbReference type="CDD" id="cd06464">
    <property type="entry name" value="ACD_sHsps-like"/>
    <property type="match status" value="1"/>
</dbReference>
<accession>A0A831K406</accession>
<comment type="caution">
    <text evidence="6">The sequence shown here is derived from an EMBL/GenBank/DDBJ whole genome shotgun (WGS) entry which is preliminary data.</text>
</comment>